<gene>
    <name evidence="1" type="ORF">KC19_5G164100</name>
</gene>
<organism evidence="1 2">
    <name type="scientific">Ceratodon purpureus</name>
    <name type="common">Fire moss</name>
    <name type="synonym">Dicranum purpureum</name>
    <dbReference type="NCBI Taxonomy" id="3225"/>
    <lineage>
        <taxon>Eukaryota</taxon>
        <taxon>Viridiplantae</taxon>
        <taxon>Streptophyta</taxon>
        <taxon>Embryophyta</taxon>
        <taxon>Bryophyta</taxon>
        <taxon>Bryophytina</taxon>
        <taxon>Bryopsida</taxon>
        <taxon>Dicranidae</taxon>
        <taxon>Pseudoditrichales</taxon>
        <taxon>Ditrichaceae</taxon>
        <taxon>Ceratodon</taxon>
    </lineage>
</organism>
<dbReference type="EMBL" id="CM026425">
    <property type="protein sequence ID" value="KAG0577539.1"/>
    <property type="molecule type" value="Genomic_DNA"/>
</dbReference>
<sequence>MGLRRICCWINCSVVLTNLGLRLRFRLVHQISFSRLGRIFFQMRTEGTCTIVVS</sequence>
<dbReference type="AlphaFoldDB" id="A0A8T0I3N0"/>
<protein>
    <submittedName>
        <fullName evidence="1">Uncharacterized protein</fullName>
    </submittedName>
</protein>
<accession>A0A8T0I3N0</accession>
<evidence type="ECO:0000313" key="1">
    <source>
        <dbReference type="EMBL" id="KAG0577539.1"/>
    </source>
</evidence>
<proteinExistence type="predicted"/>
<evidence type="ECO:0000313" key="2">
    <source>
        <dbReference type="Proteomes" id="UP000822688"/>
    </source>
</evidence>
<keyword evidence="2" id="KW-1185">Reference proteome</keyword>
<reference evidence="1" key="1">
    <citation type="submission" date="2020-06" db="EMBL/GenBank/DDBJ databases">
        <title>WGS assembly of Ceratodon purpureus strain R40.</title>
        <authorList>
            <person name="Carey S.B."/>
            <person name="Jenkins J."/>
            <person name="Shu S."/>
            <person name="Lovell J.T."/>
            <person name="Sreedasyam A."/>
            <person name="Maumus F."/>
            <person name="Tiley G.P."/>
            <person name="Fernandez-Pozo N."/>
            <person name="Barry K."/>
            <person name="Chen C."/>
            <person name="Wang M."/>
            <person name="Lipzen A."/>
            <person name="Daum C."/>
            <person name="Saski C.A."/>
            <person name="Payton A.C."/>
            <person name="Mcbreen J.C."/>
            <person name="Conrad R.E."/>
            <person name="Kollar L.M."/>
            <person name="Olsson S."/>
            <person name="Huttunen S."/>
            <person name="Landis J.B."/>
            <person name="Wickett N.J."/>
            <person name="Johnson M.G."/>
            <person name="Rensing S.A."/>
            <person name="Grimwood J."/>
            <person name="Schmutz J."/>
            <person name="Mcdaniel S.F."/>
        </authorList>
    </citation>
    <scope>NUCLEOTIDE SEQUENCE</scope>
    <source>
        <strain evidence="1">R40</strain>
    </source>
</reference>
<dbReference type="Proteomes" id="UP000822688">
    <property type="component" value="Chromosome 5"/>
</dbReference>
<name>A0A8T0I3N0_CERPU</name>
<comment type="caution">
    <text evidence="1">The sequence shown here is derived from an EMBL/GenBank/DDBJ whole genome shotgun (WGS) entry which is preliminary data.</text>
</comment>